<name>A0A8S9HZZ2_BRACR</name>
<proteinExistence type="predicted"/>
<accession>A0A8S9HZZ2</accession>
<evidence type="ECO:0000313" key="1">
    <source>
        <dbReference type="EMBL" id="KAF2560568.1"/>
    </source>
</evidence>
<reference evidence="1" key="1">
    <citation type="submission" date="2019-12" db="EMBL/GenBank/DDBJ databases">
        <title>Genome sequencing and annotation of Brassica cretica.</title>
        <authorList>
            <person name="Studholme D.J."/>
            <person name="Sarris P.F."/>
        </authorList>
    </citation>
    <scope>NUCLEOTIDE SEQUENCE</scope>
    <source>
        <strain evidence="1">PFS-102/07</strain>
        <tissue evidence="1">Leaf</tissue>
    </source>
</reference>
<dbReference type="EMBL" id="QGKY02001250">
    <property type="protein sequence ID" value="KAF2560568.1"/>
    <property type="molecule type" value="Genomic_DNA"/>
</dbReference>
<comment type="caution">
    <text evidence="1">The sequence shown here is derived from an EMBL/GenBank/DDBJ whole genome shotgun (WGS) entry which is preliminary data.</text>
</comment>
<dbReference type="AlphaFoldDB" id="A0A8S9HZZ2"/>
<gene>
    <name evidence="1" type="ORF">F2Q70_00016910</name>
</gene>
<organism evidence="1">
    <name type="scientific">Brassica cretica</name>
    <name type="common">Mustard</name>
    <dbReference type="NCBI Taxonomy" id="69181"/>
    <lineage>
        <taxon>Eukaryota</taxon>
        <taxon>Viridiplantae</taxon>
        <taxon>Streptophyta</taxon>
        <taxon>Embryophyta</taxon>
        <taxon>Tracheophyta</taxon>
        <taxon>Spermatophyta</taxon>
        <taxon>Magnoliopsida</taxon>
        <taxon>eudicotyledons</taxon>
        <taxon>Gunneridae</taxon>
        <taxon>Pentapetalae</taxon>
        <taxon>rosids</taxon>
        <taxon>malvids</taxon>
        <taxon>Brassicales</taxon>
        <taxon>Brassicaceae</taxon>
        <taxon>Brassiceae</taxon>
        <taxon>Brassica</taxon>
    </lineage>
</organism>
<sequence length="444" mass="50290">MPPVLGQSNGYIRSYSRFTEEWSICLARESCRGDEGTSIDGAPLVSIKGEGVIDVLQWVLDLLSFVDDSWPRPGILCSRILQWAYIVVRMTKIALINMIHLFSAGPWWHIATYYPDRNGTWPGQVSELSIYFSEYVGFLAYVPYDWISAGERSTEEHKPWKSPVPSSMMVKTTHLQFLSGRTRPFVEAWRLILCRITLRYRSVSPMSSEFLLILLWNIEFRRALYSDPVGHMDLSFETRRRRILILLSRTIVSIDLIRYRILSSGDGPLSMSIACGLLSRLHSLPFVEPFEMSSSSIGQLHGTKTFLGCVVLPFQVAGVYMDKMILLLLHMRGESCRGDEGTSIDGAPLVSIKGDSRKRAEYISRPTFPEDLGGTEPHICRIRMAHGRGKQANCRFTSVGRKSSLPGSRRVKTMRLSFSFSGRTRPIVEADYSSYHPEVSKRVA</sequence>
<protein>
    <submittedName>
        <fullName evidence="1">Uncharacterized protein</fullName>
    </submittedName>
</protein>